<dbReference type="Pfam" id="PF25872">
    <property type="entry name" value="HTH_77"/>
    <property type="match status" value="1"/>
</dbReference>
<dbReference type="InterPro" id="IPR027417">
    <property type="entry name" value="P-loop_NTPase"/>
</dbReference>
<dbReference type="SUPFAM" id="SSF48452">
    <property type="entry name" value="TPR-like"/>
    <property type="match status" value="3"/>
</dbReference>
<dbReference type="Gene3D" id="3.40.50.300">
    <property type="entry name" value="P-loop containing nucleotide triphosphate hydrolases"/>
    <property type="match status" value="1"/>
</dbReference>
<keyword evidence="1" id="KW-0802">TPR repeat</keyword>
<proteinExistence type="predicted"/>
<evidence type="ECO:0000313" key="3">
    <source>
        <dbReference type="EMBL" id="GAA2015330.1"/>
    </source>
</evidence>
<evidence type="ECO:0000256" key="1">
    <source>
        <dbReference type="PROSITE-ProRule" id="PRU00339"/>
    </source>
</evidence>
<dbReference type="PANTHER" id="PTHR47691:SF3">
    <property type="entry name" value="HTH-TYPE TRANSCRIPTIONAL REGULATOR RV0890C-RELATED"/>
    <property type="match status" value="1"/>
</dbReference>
<dbReference type="SMART" id="SM00028">
    <property type="entry name" value="TPR"/>
    <property type="match status" value="9"/>
</dbReference>
<dbReference type="EMBL" id="BAAAQN010000003">
    <property type="protein sequence ID" value="GAA2015330.1"/>
    <property type="molecule type" value="Genomic_DNA"/>
</dbReference>
<comment type="caution">
    <text evidence="3">The sequence shown here is derived from an EMBL/GenBank/DDBJ whole genome shotgun (WGS) entry which is preliminary data.</text>
</comment>
<keyword evidence="4" id="KW-1185">Reference proteome</keyword>
<reference evidence="4" key="1">
    <citation type="journal article" date="2019" name="Int. J. Syst. Evol. Microbiol.">
        <title>The Global Catalogue of Microorganisms (GCM) 10K type strain sequencing project: providing services to taxonomists for standard genome sequencing and annotation.</title>
        <authorList>
            <consortium name="The Broad Institute Genomics Platform"/>
            <consortium name="The Broad Institute Genome Sequencing Center for Infectious Disease"/>
            <person name="Wu L."/>
            <person name="Ma J."/>
        </authorList>
    </citation>
    <scope>NUCLEOTIDE SEQUENCE [LARGE SCALE GENOMIC DNA]</scope>
    <source>
        <strain evidence="4">JCM 16014</strain>
    </source>
</reference>
<evidence type="ECO:0000313" key="4">
    <source>
        <dbReference type="Proteomes" id="UP001500751"/>
    </source>
</evidence>
<feature type="repeat" description="TPR" evidence="1">
    <location>
        <begin position="442"/>
        <end position="475"/>
    </location>
</feature>
<dbReference type="RefSeq" id="WP_344664117.1">
    <property type="nucleotide sequence ID" value="NZ_BAAAQN010000003.1"/>
</dbReference>
<feature type="domain" description="Winged helix-turn-helix" evidence="2">
    <location>
        <begin position="208"/>
        <end position="276"/>
    </location>
</feature>
<sequence length="828" mass="89537">MHAAHLLSDRFPDGQLYLDLHGHTQGMSPRDPADALAALLASLGVPPGEIPADPDARAAAYRARLAGTRTLILLDNAAAESQVRPLIPGQAGCLVLITSRKRLKALDQARAVALDVLPEADAVALLRALVEVEPARAPAEDPGWQQIAALCGGLPLALRIAAALIRHRPAWTLAHLADKLRSGPLDLGPFTDGERDLSAVFDLSYQTLADDQRDLLRRLGLVPGPDTDAYAIAALLDVHPSRAEQLLQDLVDHHLLTEPAAGRYRMHDLVRAYAHGRARALDPEPERALALGRLLHYYAHTAQTVSQAITRFPRPEPGGPAPAHVPDLRDPDTARAWLRAEQPNLDAAFTYAHTHGLDDDTVALAAGLADVLHTDGFWTRALDVHHIAAQTADRLGRPGAHATALTDLGRVRSLVGDNQGADDVLSLALDICRTVGSRSGEAHVLTDLGRVRFQTGDFPEACDSLSRALEIYREIGQSTGEAQADTLTELGCVRTHMGDFSGADEVLNQALKIYRDVGGRAGEADVLLELGRVRLHIGGFASSDETLTRALEIYREVRGRSGEADALKELGRVRLYVGDFVRAEEAMTRALEIYCEIRSRSGEAYTLTELGRVWSQIGDDPRSDDALSRALELYRELGDRTGEAYALTEWGRVRQRIGDLGGAGDAHARALKIYRENGGRNCEGVALTEWGRVRHEIGDLPGALDAYAEALEIFREAGAQGNVGWELNYYAAAIAASGDRPQALALYRQALAINRELSKPDDEAISLEGIADHYLATGDALEGTAHLRQALAIYQRLGMNDDAGRVQLRLAGLDAPDGACHFDQAEDK</sequence>
<accession>A0ABP5F6N4</accession>
<dbReference type="PROSITE" id="PS50005">
    <property type="entry name" value="TPR"/>
    <property type="match status" value="1"/>
</dbReference>
<dbReference type="Proteomes" id="UP001500751">
    <property type="component" value="Unassembled WGS sequence"/>
</dbReference>
<dbReference type="SUPFAM" id="SSF52540">
    <property type="entry name" value="P-loop containing nucleoside triphosphate hydrolases"/>
    <property type="match status" value="1"/>
</dbReference>
<dbReference type="PANTHER" id="PTHR47691">
    <property type="entry name" value="REGULATOR-RELATED"/>
    <property type="match status" value="1"/>
</dbReference>
<organism evidence="3 4">
    <name type="scientific">Catenulispora yoronensis</name>
    <dbReference type="NCBI Taxonomy" id="450799"/>
    <lineage>
        <taxon>Bacteria</taxon>
        <taxon>Bacillati</taxon>
        <taxon>Actinomycetota</taxon>
        <taxon>Actinomycetes</taxon>
        <taxon>Catenulisporales</taxon>
        <taxon>Catenulisporaceae</taxon>
        <taxon>Catenulispora</taxon>
    </lineage>
</organism>
<gene>
    <name evidence="3" type="ORF">GCM10009839_08230</name>
</gene>
<dbReference type="Gene3D" id="1.25.40.10">
    <property type="entry name" value="Tetratricopeptide repeat domain"/>
    <property type="match status" value="3"/>
</dbReference>
<protein>
    <recommendedName>
        <fullName evidence="2">Winged helix-turn-helix domain-containing protein</fullName>
    </recommendedName>
</protein>
<dbReference type="Pfam" id="PF13424">
    <property type="entry name" value="TPR_12"/>
    <property type="match status" value="4"/>
</dbReference>
<evidence type="ECO:0000259" key="2">
    <source>
        <dbReference type="Pfam" id="PF25872"/>
    </source>
</evidence>
<name>A0ABP5F6N4_9ACTN</name>
<dbReference type="InterPro" id="IPR011990">
    <property type="entry name" value="TPR-like_helical_dom_sf"/>
</dbReference>
<dbReference type="Gene3D" id="1.10.10.10">
    <property type="entry name" value="Winged helix-like DNA-binding domain superfamily/Winged helix DNA-binding domain"/>
    <property type="match status" value="1"/>
</dbReference>
<dbReference type="InterPro" id="IPR019734">
    <property type="entry name" value="TPR_rpt"/>
</dbReference>
<dbReference type="InterPro" id="IPR036388">
    <property type="entry name" value="WH-like_DNA-bd_sf"/>
</dbReference>
<dbReference type="InterPro" id="IPR058852">
    <property type="entry name" value="HTH_77"/>
</dbReference>